<name>A0A173S840_EUBRA</name>
<dbReference type="PANTHER" id="PTHR10443:SF12">
    <property type="entry name" value="DIPEPTIDASE"/>
    <property type="match status" value="1"/>
</dbReference>
<reference evidence="1 2" key="1">
    <citation type="submission" date="2015-09" db="EMBL/GenBank/DDBJ databases">
        <authorList>
            <consortium name="Pathogen Informatics"/>
        </authorList>
    </citation>
    <scope>NUCLEOTIDE SEQUENCE [LARGE SCALE GENOMIC DNA]</scope>
    <source>
        <strain evidence="1 2">2789STDY5608891</strain>
    </source>
</reference>
<evidence type="ECO:0000313" key="2">
    <source>
        <dbReference type="Proteomes" id="UP000095492"/>
    </source>
</evidence>
<dbReference type="GO" id="GO:0006508">
    <property type="term" value="P:proteolysis"/>
    <property type="evidence" value="ECO:0007669"/>
    <property type="project" value="InterPro"/>
</dbReference>
<dbReference type="InterPro" id="IPR032466">
    <property type="entry name" value="Metal_Hydrolase"/>
</dbReference>
<organism evidence="1 2">
    <name type="scientific">Eubacterium ramulus</name>
    <dbReference type="NCBI Taxonomy" id="39490"/>
    <lineage>
        <taxon>Bacteria</taxon>
        <taxon>Bacillati</taxon>
        <taxon>Bacillota</taxon>
        <taxon>Clostridia</taxon>
        <taxon>Eubacteriales</taxon>
        <taxon>Eubacteriaceae</taxon>
        <taxon>Eubacterium</taxon>
    </lineage>
</organism>
<dbReference type="RefSeq" id="WP_055289544.1">
    <property type="nucleotide sequence ID" value="NZ_CP173382.1"/>
</dbReference>
<dbReference type="EMBL" id="CYYA01000004">
    <property type="protein sequence ID" value="CUM86664.1"/>
    <property type="molecule type" value="Genomic_DNA"/>
</dbReference>
<gene>
    <name evidence="1" type="ORF">ERS852448_00839</name>
</gene>
<dbReference type="Gene3D" id="3.20.20.140">
    <property type="entry name" value="Metal-dependent hydrolases"/>
    <property type="match status" value="1"/>
</dbReference>
<dbReference type="InterPro" id="IPR008257">
    <property type="entry name" value="Pept_M19"/>
</dbReference>
<dbReference type="Pfam" id="PF01244">
    <property type="entry name" value="Peptidase_M19"/>
    <property type="match status" value="1"/>
</dbReference>
<dbReference type="AlphaFoldDB" id="A0A173S840"/>
<protein>
    <submittedName>
        <fullName evidence="1">Membrane dipeptidase (Peptidase family M19)</fullName>
    </submittedName>
</protein>
<evidence type="ECO:0000313" key="1">
    <source>
        <dbReference type="EMBL" id="CUM86664.1"/>
    </source>
</evidence>
<dbReference type="GO" id="GO:0070573">
    <property type="term" value="F:metallodipeptidase activity"/>
    <property type="evidence" value="ECO:0007669"/>
    <property type="project" value="InterPro"/>
</dbReference>
<dbReference type="OrthoDB" id="9804920at2"/>
<dbReference type="STRING" id="39490.ERS852448_00839"/>
<dbReference type="SUPFAM" id="SSF51556">
    <property type="entry name" value="Metallo-dependent hydrolases"/>
    <property type="match status" value="1"/>
</dbReference>
<dbReference type="CDD" id="cd01301">
    <property type="entry name" value="rDP_like"/>
    <property type="match status" value="1"/>
</dbReference>
<dbReference type="PROSITE" id="PS51365">
    <property type="entry name" value="RENAL_DIPEPTIDASE_2"/>
    <property type="match status" value="1"/>
</dbReference>
<accession>A0A173S840</accession>
<dbReference type="GeneID" id="97391317"/>
<dbReference type="PANTHER" id="PTHR10443">
    <property type="entry name" value="MICROSOMAL DIPEPTIDASE"/>
    <property type="match status" value="1"/>
</dbReference>
<proteinExistence type="predicted"/>
<dbReference type="Proteomes" id="UP000095492">
    <property type="component" value="Unassembled WGS sequence"/>
</dbReference>
<sequence>MKIVDMHCDTLSALLSAKRQGKNFDFENSDTQISLSKMQAGDYLLQNFAIFVNLGETDSPLPEALEMILLFESEMEKHADLIRPVRSYADIEQNQADGVMSALLTGEEGEITMGNPDFLDFLYKLGMRMMTLTWNYENSLGFPNVRLDKKASASSDRYCLSQNKGLKEQGIVFLEEMERLGMIIDVSHLSDAGFYDVLEHTTKPFVASHSNARSVCPAVRNLTDDMVRRLAERGGITGINFCKEFLGKPDVSQNYLDQAVVHIKYLMNLGGEDFVALGSDFDGITRYHDLSDCSVMPKLVHTMKKAGLTPTQIEKICYKNTLRVYRDLL</sequence>